<dbReference type="EMBL" id="RCZI01000002">
    <property type="protein sequence ID" value="TPG29285.1"/>
    <property type="molecule type" value="Genomic_DNA"/>
</dbReference>
<dbReference type="PRINTS" id="PR00080">
    <property type="entry name" value="SDRFAMILY"/>
</dbReference>
<evidence type="ECO:0000256" key="1">
    <source>
        <dbReference type="ARBA" id="ARBA00006484"/>
    </source>
</evidence>
<dbReference type="PANTHER" id="PTHR43639:SF1">
    <property type="entry name" value="SHORT-CHAIN DEHYDROGENASE_REDUCTASE FAMILY PROTEIN"/>
    <property type="match status" value="1"/>
</dbReference>
<dbReference type="Pfam" id="PF13561">
    <property type="entry name" value="adh_short_C2"/>
    <property type="match status" value="1"/>
</dbReference>
<dbReference type="EC" id="1.1.1.47" evidence="4"/>
<reference evidence="4 5" key="1">
    <citation type="journal article" date="2019" name="Environ. Microbiol.">
        <title>Species interactions and distinct microbial communities in high Arctic permafrost affected cryosols are associated with the CH4 and CO2 gas fluxes.</title>
        <authorList>
            <person name="Altshuler I."/>
            <person name="Hamel J."/>
            <person name="Turney S."/>
            <person name="Magnuson E."/>
            <person name="Levesque R."/>
            <person name="Greer C."/>
            <person name="Whyte L.G."/>
        </authorList>
    </citation>
    <scope>NUCLEOTIDE SEQUENCE [LARGE SCALE GENOMIC DNA]</scope>
    <source>
        <strain evidence="4 5">S06.C</strain>
    </source>
</reference>
<dbReference type="InterPro" id="IPR002347">
    <property type="entry name" value="SDR_fam"/>
</dbReference>
<dbReference type="PRINTS" id="PR00081">
    <property type="entry name" value="GDHRDH"/>
</dbReference>
<protein>
    <submittedName>
        <fullName evidence="4">Glucose 1-dehydrogenase</fullName>
        <ecNumber evidence="4">1.1.1.47</ecNumber>
    </submittedName>
</protein>
<dbReference type="RefSeq" id="WP_140841655.1">
    <property type="nucleotide sequence ID" value="NZ_RCZI01000002.1"/>
</dbReference>
<dbReference type="GO" id="GO:0047936">
    <property type="term" value="F:glucose 1-dehydrogenase [NAD(P)+] activity"/>
    <property type="evidence" value="ECO:0007669"/>
    <property type="project" value="UniProtKB-EC"/>
</dbReference>
<comment type="caution">
    <text evidence="4">The sequence shown here is derived from an EMBL/GenBank/DDBJ whole genome shotgun (WGS) entry which is preliminary data.</text>
</comment>
<dbReference type="Proteomes" id="UP000319212">
    <property type="component" value="Unassembled WGS sequence"/>
</dbReference>
<evidence type="ECO:0000313" key="4">
    <source>
        <dbReference type="EMBL" id="TPG29285.1"/>
    </source>
</evidence>
<dbReference type="InterPro" id="IPR057326">
    <property type="entry name" value="KR_dom"/>
</dbReference>
<dbReference type="SMART" id="SM00822">
    <property type="entry name" value="PKS_KR"/>
    <property type="match status" value="1"/>
</dbReference>
<dbReference type="OrthoDB" id="9803333at2"/>
<dbReference type="AlphaFoldDB" id="A0A502DUZ9"/>
<keyword evidence="2 4" id="KW-0560">Oxidoreductase</keyword>
<dbReference type="SUPFAM" id="SSF51735">
    <property type="entry name" value="NAD(P)-binding Rossmann-fold domains"/>
    <property type="match status" value="1"/>
</dbReference>
<organism evidence="4 5">
    <name type="scientific">Variovorax guangxiensis</name>
    <dbReference type="NCBI Taxonomy" id="1775474"/>
    <lineage>
        <taxon>Bacteria</taxon>
        <taxon>Pseudomonadati</taxon>
        <taxon>Pseudomonadota</taxon>
        <taxon>Betaproteobacteria</taxon>
        <taxon>Burkholderiales</taxon>
        <taxon>Comamonadaceae</taxon>
        <taxon>Variovorax</taxon>
    </lineage>
</organism>
<comment type="similarity">
    <text evidence="1">Belongs to the short-chain dehydrogenases/reductases (SDR) family.</text>
</comment>
<feature type="domain" description="Ketoreductase" evidence="3">
    <location>
        <begin position="6"/>
        <end position="187"/>
    </location>
</feature>
<evidence type="ECO:0000256" key="2">
    <source>
        <dbReference type="ARBA" id="ARBA00023002"/>
    </source>
</evidence>
<dbReference type="PROSITE" id="PS00061">
    <property type="entry name" value="ADH_SHORT"/>
    <property type="match status" value="1"/>
</dbReference>
<dbReference type="InterPro" id="IPR036291">
    <property type="entry name" value="NAD(P)-bd_dom_sf"/>
</dbReference>
<sequence>MRLENKVALVTGGVQGIGRGIALRFAAEGADIALNVRKDDARSADLRSRIEALGRRCLVLPFDVAHVGASASAIVHAWETLGRVDILVNNAGIEKHASFLDVSEADFDAVQAVNVKGAFFVAQAFARRCRDAALGGRIINISSVHEELPFPNFTPYCVSKGGMKMMMRNLAIELAPLGITVNNIAPGAIETPINTSLMQDAAQLGALMGNIPLKRLGTPDDVAAVAVFLASSDADYITGTTTVVDGGLLWNYAEQ</sequence>
<name>A0A502DUZ9_9BURK</name>
<dbReference type="Gene3D" id="3.40.50.720">
    <property type="entry name" value="NAD(P)-binding Rossmann-like Domain"/>
    <property type="match status" value="1"/>
</dbReference>
<dbReference type="InterPro" id="IPR020904">
    <property type="entry name" value="Sc_DH/Rdtase_CS"/>
</dbReference>
<dbReference type="NCBIfam" id="NF005559">
    <property type="entry name" value="PRK07231.1"/>
    <property type="match status" value="1"/>
</dbReference>
<evidence type="ECO:0000259" key="3">
    <source>
        <dbReference type="SMART" id="SM00822"/>
    </source>
</evidence>
<gene>
    <name evidence="4" type="ORF">EAH82_11115</name>
</gene>
<dbReference type="FunFam" id="3.40.50.720:FF:000084">
    <property type="entry name" value="Short-chain dehydrogenase reductase"/>
    <property type="match status" value="1"/>
</dbReference>
<proteinExistence type="inferred from homology"/>
<dbReference type="PANTHER" id="PTHR43639">
    <property type="entry name" value="OXIDOREDUCTASE, SHORT-CHAIN DEHYDROGENASE/REDUCTASE FAMILY (AFU_ORTHOLOGUE AFUA_5G02870)"/>
    <property type="match status" value="1"/>
</dbReference>
<evidence type="ECO:0000313" key="5">
    <source>
        <dbReference type="Proteomes" id="UP000319212"/>
    </source>
</evidence>
<accession>A0A502DUZ9</accession>